<sequence>MKIILLIATICTIIAVLGLVLIIAIAIGVSASKGSTAKSESGNFVIILTTPNPGEEFTNGYIDLLLSLPTGIKLEGNVLVYLDGIQKYSFKMLPTNLEISTSGLEDGEHHIVVTAKSVNNRRGIGEITVLVNDPKMMLISANYPQVIYPGMDLTISLEVSGNPAYFTVNYSSIFGETVISNSSSIQGSTLTAIENIPSNLVADEKLYTIPIVVYSTDEYTLIIPGIIIFFQLGPTNPFMIEEGVVDMRSFPSNVATNINSLNLILVENFEVSITTGQSVEIPFELDENSLASDLLVGFEGFGQHFIIPIASLQKRNSNSRRASDKTTGSQIVFVLTLPSGSIASGGHVEMLLRLQDMEGDFGQIKRITTTTSTSQTGTLHVRLTWDREADLDIHVMDPNNEEIYYGQRASDMQRGFLDLDSNGDCEIDHRKTENVYYELAISGEYIIRVDLFSACDVTNTINFVVLIEGDGCDMSQTISGSFLPSEADSGGLGSGREVLRYTTTCKQFLVSGTISYVTPMSSANPLGSIVRIVDAFGGIYGTSQVGLDATNSQRGLFSFSYEPDNIDSPLNLEFLSSNNKIDVTDHYGDTHIYRSNDVIYPNNEESAVRHVTIPLSSGSGAFNIMVTLDRMLPLYIAYGGKTSDYPWKANWEHGEYAKDTNYPISYYDENGISVGGNAMDPDEWDESVLLHEFGHLIMDITGAVITGSGSHDGSPISPNFAFSEGYATYLGQKVIGNLIYCDGWCQDLSDLSTISSLGTTAFNDGSSGDISECVVASAAFMLDFDNGLGSMMTDALTNPDKLLKKSNYDRLGTLSAVDFSDMVSIVVCSLGTNNRKSASDLLNKFKLPWIEETGFCE</sequence>
<evidence type="ECO:0000313" key="2">
    <source>
        <dbReference type="Proteomes" id="UP001165289"/>
    </source>
</evidence>
<comment type="caution">
    <text evidence="1">The sequence shown here is derived from an EMBL/GenBank/DDBJ whole genome shotgun (WGS) entry which is preliminary data.</text>
</comment>
<dbReference type="EMBL" id="JAKMXF010000325">
    <property type="protein sequence ID" value="KAI6648830.1"/>
    <property type="molecule type" value="Genomic_DNA"/>
</dbReference>
<proteinExistence type="predicted"/>
<organism evidence="1 2">
    <name type="scientific">Oopsacas minuta</name>
    <dbReference type="NCBI Taxonomy" id="111878"/>
    <lineage>
        <taxon>Eukaryota</taxon>
        <taxon>Metazoa</taxon>
        <taxon>Porifera</taxon>
        <taxon>Hexactinellida</taxon>
        <taxon>Hexasterophora</taxon>
        <taxon>Lyssacinosida</taxon>
        <taxon>Leucopsacidae</taxon>
        <taxon>Oopsacas</taxon>
    </lineage>
</organism>
<name>A0AAV7JKF6_9METZ</name>
<accession>A0AAV7JKF6</accession>
<evidence type="ECO:0000313" key="1">
    <source>
        <dbReference type="EMBL" id="KAI6648830.1"/>
    </source>
</evidence>
<reference evidence="1 2" key="1">
    <citation type="journal article" date="2023" name="BMC Biol.">
        <title>The compact genome of the sponge Oopsacas minuta (Hexactinellida) is lacking key metazoan core genes.</title>
        <authorList>
            <person name="Santini S."/>
            <person name="Schenkelaars Q."/>
            <person name="Jourda C."/>
            <person name="Duchesne M."/>
            <person name="Belahbib H."/>
            <person name="Rocher C."/>
            <person name="Selva M."/>
            <person name="Riesgo A."/>
            <person name="Vervoort M."/>
            <person name="Leys S.P."/>
            <person name="Kodjabachian L."/>
            <person name="Le Bivic A."/>
            <person name="Borchiellini C."/>
            <person name="Claverie J.M."/>
            <person name="Renard E."/>
        </authorList>
    </citation>
    <scope>NUCLEOTIDE SEQUENCE [LARGE SCALE GENOMIC DNA]</scope>
    <source>
        <strain evidence="1">SPO-2</strain>
    </source>
</reference>
<protein>
    <submittedName>
        <fullName evidence="1">Uncharacterized protein</fullName>
    </submittedName>
</protein>
<gene>
    <name evidence="1" type="ORF">LOD99_7092</name>
</gene>
<keyword evidence="2" id="KW-1185">Reference proteome</keyword>
<dbReference type="AlphaFoldDB" id="A0AAV7JKF6"/>
<dbReference type="Proteomes" id="UP001165289">
    <property type="component" value="Unassembled WGS sequence"/>
</dbReference>
<dbReference type="Gene3D" id="2.60.120.380">
    <property type="match status" value="1"/>
</dbReference>